<protein>
    <submittedName>
        <fullName evidence="8">DNA-binding response regulator</fullName>
    </submittedName>
</protein>
<gene>
    <name evidence="8" type="ORF">BTO18_06970</name>
</gene>
<feature type="DNA-binding region" description="OmpR/PhoB-type" evidence="5">
    <location>
        <begin position="133"/>
        <end position="230"/>
    </location>
</feature>
<dbReference type="SUPFAM" id="SSF52172">
    <property type="entry name" value="CheY-like"/>
    <property type="match status" value="1"/>
</dbReference>
<dbReference type="InterPro" id="IPR001789">
    <property type="entry name" value="Sig_transdc_resp-reg_receiver"/>
</dbReference>
<keyword evidence="2" id="KW-0902">Two-component regulatory system</keyword>
<dbReference type="InterPro" id="IPR011006">
    <property type="entry name" value="CheY-like_superfamily"/>
</dbReference>
<dbReference type="InterPro" id="IPR036388">
    <property type="entry name" value="WH-like_DNA-bd_sf"/>
</dbReference>
<evidence type="ECO:0000313" key="9">
    <source>
        <dbReference type="Proteomes" id="UP000238882"/>
    </source>
</evidence>
<dbReference type="GO" id="GO:0032993">
    <property type="term" value="C:protein-DNA complex"/>
    <property type="evidence" value="ECO:0007669"/>
    <property type="project" value="TreeGrafter"/>
</dbReference>
<dbReference type="PROSITE" id="PS50110">
    <property type="entry name" value="RESPONSE_REGULATORY"/>
    <property type="match status" value="1"/>
</dbReference>
<evidence type="ECO:0000256" key="4">
    <source>
        <dbReference type="PROSITE-ProRule" id="PRU00169"/>
    </source>
</evidence>
<dbReference type="Pfam" id="PF00486">
    <property type="entry name" value="Trans_reg_C"/>
    <property type="match status" value="1"/>
</dbReference>
<dbReference type="AlphaFoldDB" id="A0A2S7WNA6"/>
<evidence type="ECO:0000256" key="3">
    <source>
        <dbReference type="ARBA" id="ARBA00023125"/>
    </source>
</evidence>
<evidence type="ECO:0000259" key="7">
    <source>
        <dbReference type="PROSITE" id="PS51755"/>
    </source>
</evidence>
<dbReference type="GO" id="GO:0005829">
    <property type="term" value="C:cytosol"/>
    <property type="evidence" value="ECO:0007669"/>
    <property type="project" value="TreeGrafter"/>
</dbReference>
<dbReference type="InterPro" id="IPR016032">
    <property type="entry name" value="Sig_transdc_resp-reg_C-effctor"/>
</dbReference>
<dbReference type="InterPro" id="IPR001867">
    <property type="entry name" value="OmpR/PhoB-type_DNA-bd"/>
</dbReference>
<evidence type="ECO:0000256" key="1">
    <source>
        <dbReference type="ARBA" id="ARBA00022553"/>
    </source>
</evidence>
<reference evidence="8 9" key="1">
    <citation type="submission" date="2016-12" db="EMBL/GenBank/DDBJ databases">
        <title>Trade-off between light-utilization and light-protection in marine flavobacteria.</title>
        <authorList>
            <person name="Kumagai Y."/>
            <person name="Yoshizawa S."/>
            <person name="Kogure K."/>
            <person name="Iwasaki W."/>
        </authorList>
    </citation>
    <scope>NUCLEOTIDE SEQUENCE [LARGE SCALE GENOMIC DNA]</scope>
    <source>
        <strain evidence="8 9">NBRC 108759</strain>
    </source>
</reference>
<dbReference type="InterPro" id="IPR039420">
    <property type="entry name" value="WalR-like"/>
</dbReference>
<dbReference type="SMART" id="SM00862">
    <property type="entry name" value="Trans_reg_C"/>
    <property type="match status" value="1"/>
</dbReference>
<name>A0A2S7WNA6_9FLAO</name>
<accession>A0A2S7WNA6</accession>
<dbReference type="GO" id="GO:0006355">
    <property type="term" value="P:regulation of DNA-templated transcription"/>
    <property type="evidence" value="ECO:0007669"/>
    <property type="project" value="InterPro"/>
</dbReference>
<dbReference type="SMART" id="SM00448">
    <property type="entry name" value="REC"/>
    <property type="match status" value="1"/>
</dbReference>
<dbReference type="Pfam" id="PF00072">
    <property type="entry name" value="Response_reg"/>
    <property type="match status" value="1"/>
</dbReference>
<keyword evidence="9" id="KW-1185">Reference proteome</keyword>
<dbReference type="OrthoDB" id="9790442at2"/>
<proteinExistence type="predicted"/>
<dbReference type="GO" id="GO:0000976">
    <property type="term" value="F:transcription cis-regulatory region binding"/>
    <property type="evidence" value="ECO:0007669"/>
    <property type="project" value="TreeGrafter"/>
</dbReference>
<keyword evidence="1 4" id="KW-0597">Phosphoprotein</keyword>
<dbReference type="Gene3D" id="1.10.10.10">
    <property type="entry name" value="Winged helix-like DNA-binding domain superfamily/Winged helix DNA-binding domain"/>
    <property type="match status" value="1"/>
</dbReference>
<evidence type="ECO:0000256" key="5">
    <source>
        <dbReference type="PROSITE-ProRule" id="PRU01091"/>
    </source>
</evidence>
<comment type="caution">
    <text evidence="8">The sequence shown here is derived from an EMBL/GenBank/DDBJ whole genome shotgun (WGS) entry which is preliminary data.</text>
</comment>
<dbReference type="GO" id="GO:0000156">
    <property type="term" value="F:phosphorelay response regulator activity"/>
    <property type="evidence" value="ECO:0007669"/>
    <property type="project" value="TreeGrafter"/>
</dbReference>
<dbReference type="CDD" id="cd00383">
    <property type="entry name" value="trans_reg_C"/>
    <property type="match status" value="1"/>
</dbReference>
<dbReference type="CDD" id="cd17574">
    <property type="entry name" value="REC_OmpR"/>
    <property type="match status" value="1"/>
</dbReference>
<dbReference type="SUPFAM" id="SSF46894">
    <property type="entry name" value="C-terminal effector domain of the bipartite response regulators"/>
    <property type="match status" value="1"/>
</dbReference>
<organism evidence="8 9">
    <name type="scientific">Polaribacter porphyrae</name>
    <dbReference type="NCBI Taxonomy" id="1137780"/>
    <lineage>
        <taxon>Bacteria</taxon>
        <taxon>Pseudomonadati</taxon>
        <taxon>Bacteroidota</taxon>
        <taxon>Flavobacteriia</taxon>
        <taxon>Flavobacteriales</taxon>
        <taxon>Flavobacteriaceae</taxon>
    </lineage>
</organism>
<dbReference type="Gene3D" id="6.10.250.690">
    <property type="match status" value="1"/>
</dbReference>
<dbReference type="RefSeq" id="WP_105015534.1">
    <property type="nucleotide sequence ID" value="NZ_MSCN01000001.1"/>
</dbReference>
<dbReference type="Proteomes" id="UP000238882">
    <property type="component" value="Unassembled WGS sequence"/>
</dbReference>
<dbReference type="PANTHER" id="PTHR48111:SF40">
    <property type="entry name" value="PHOSPHATE REGULON TRANSCRIPTIONAL REGULATORY PROTEIN PHOB"/>
    <property type="match status" value="1"/>
</dbReference>
<dbReference type="Gene3D" id="3.40.50.2300">
    <property type="match status" value="1"/>
</dbReference>
<evidence type="ECO:0000256" key="2">
    <source>
        <dbReference type="ARBA" id="ARBA00023012"/>
    </source>
</evidence>
<feature type="domain" description="Response regulatory" evidence="6">
    <location>
        <begin position="6"/>
        <end position="120"/>
    </location>
</feature>
<dbReference type="PROSITE" id="PS51755">
    <property type="entry name" value="OMPR_PHOB"/>
    <property type="match status" value="1"/>
</dbReference>
<keyword evidence="3 5" id="KW-0238">DNA-binding</keyword>
<evidence type="ECO:0000259" key="6">
    <source>
        <dbReference type="PROSITE" id="PS50110"/>
    </source>
</evidence>
<dbReference type="EMBL" id="MSCN01000001">
    <property type="protein sequence ID" value="PQJ78936.1"/>
    <property type="molecule type" value="Genomic_DNA"/>
</dbReference>
<feature type="modified residue" description="4-aspartylphosphate" evidence="4">
    <location>
        <position position="55"/>
    </location>
</feature>
<dbReference type="PANTHER" id="PTHR48111">
    <property type="entry name" value="REGULATOR OF RPOS"/>
    <property type="match status" value="1"/>
</dbReference>
<feature type="domain" description="OmpR/PhoB-type" evidence="7">
    <location>
        <begin position="133"/>
        <end position="230"/>
    </location>
</feature>
<evidence type="ECO:0000313" key="8">
    <source>
        <dbReference type="EMBL" id="PQJ78936.1"/>
    </source>
</evidence>
<sequence length="233" mass="26994">MIKGKHILLAEDDADFGNILKQYLQMSGFSVEWSKNGEEALQTFTKGNFNICVFDVMMPKKDGFTLAEEIIEINPEIPFIFLTARKMKEDKIKGLKLGADDYVVKPFEADELVLRLNNILKRTQKSTAKITSEEIITIGNYQFNTKRLELKNNDTIQRVTEKEGELIKFLFHHKNQLLKREEILNAVWQNDDFFSGRSMDVFISRLRKYFKKDPSISIESIRGIGLEFTVNEA</sequence>